<evidence type="ECO:0000313" key="2">
    <source>
        <dbReference type="EMBL" id="OTG18157.1"/>
    </source>
</evidence>
<name>A0A251U499_HELAN</name>
<evidence type="ECO:0000313" key="3">
    <source>
        <dbReference type="Proteomes" id="UP000215914"/>
    </source>
</evidence>
<reference evidence="1" key="3">
    <citation type="submission" date="2020-06" db="EMBL/GenBank/DDBJ databases">
        <title>Helianthus annuus Genome sequencing and assembly Release 2.</title>
        <authorList>
            <person name="Gouzy J."/>
            <person name="Langlade N."/>
            <person name="Munos S."/>
        </authorList>
    </citation>
    <scope>NUCLEOTIDE SEQUENCE</scope>
    <source>
        <tissue evidence="1">Leaves</tissue>
    </source>
</reference>
<keyword evidence="3" id="KW-1185">Reference proteome</keyword>
<dbReference type="AlphaFoldDB" id="A0A251U499"/>
<reference evidence="2" key="2">
    <citation type="submission" date="2017-02" db="EMBL/GenBank/DDBJ databases">
        <title>Sunflower complete genome.</title>
        <authorList>
            <person name="Langlade N."/>
            <person name="Munos S."/>
        </authorList>
    </citation>
    <scope>NUCLEOTIDE SEQUENCE [LARGE SCALE GENOMIC DNA]</scope>
    <source>
        <tissue evidence="2">Leaves</tissue>
    </source>
</reference>
<dbReference type="EMBL" id="CM007897">
    <property type="protein sequence ID" value="OTG18157.1"/>
    <property type="molecule type" value="Genomic_DNA"/>
</dbReference>
<reference evidence="1 3" key="1">
    <citation type="journal article" date="2017" name="Nature">
        <title>The sunflower genome provides insights into oil metabolism, flowering and Asterid evolution.</title>
        <authorList>
            <person name="Badouin H."/>
            <person name="Gouzy J."/>
            <person name="Grassa C.J."/>
            <person name="Murat F."/>
            <person name="Staton S.E."/>
            <person name="Cottret L."/>
            <person name="Lelandais-Briere C."/>
            <person name="Owens G.L."/>
            <person name="Carrere S."/>
            <person name="Mayjonade B."/>
            <person name="Legrand L."/>
            <person name="Gill N."/>
            <person name="Kane N.C."/>
            <person name="Bowers J.E."/>
            <person name="Hubner S."/>
            <person name="Bellec A."/>
            <person name="Berard A."/>
            <person name="Berges H."/>
            <person name="Blanchet N."/>
            <person name="Boniface M.C."/>
            <person name="Brunel D."/>
            <person name="Catrice O."/>
            <person name="Chaidir N."/>
            <person name="Claudel C."/>
            <person name="Donnadieu C."/>
            <person name="Faraut T."/>
            <person name="Fievet G."/>
            <person name="Helmstetter N."/>
            <person name="King M."/>
            <person name="Knapp S.J."/>
            <person name="Lai Z."/>
            <person name="Le Paslier M.C."/>
            <person name="Lippi Y."/>
            <person name="Lorenzon L."/>
            <person name="Mandel J.R."/>
            <person name="Marage G."/>
            <person name="Marchand G."/>
            <person name="Marquand E."/>
            <person name="Bret-Mestries E."/>
            <person name="Morien E."/>
            <person name="Nambeesan S."/>
            <person name="Nguyen T."/>
            <person name="Pegot-Espagnet P."/>
            <person name="Pouilly N."/>
            <person name="Raftis F."/>
            <person name="Sallet E."/>
            <person name="Schiex T."/>
            <person name="Thomas J."/>
            <person name="Vandecasteele C."/>
            <person name="Vares D."/>
            <person name="Vear F."/>
            <person name="Vautrin S."/>
            <person name="Crespi M."/>
            <person name="Mangin B."/>
            <person name="Burke J.M."/>
            <person name="Salse J."/>
            <person name="Munos S."/>
            <person name="Vincourt P."/>
            <person name="Rieseberg L.H."/>
            <person name="Langlade N.B."/>
        </authorList>
    </citation>
    <scope>NUCLEOTIDE SEQUENCE [LARGE SCALE GENOMIC DNA]</scope>
    <source>
        <strain evidence="3">cv. SF193</strain>
        <tissue evidence="1">Leaves</tissue>
    </source>
</reference>
<dbReference type="EMBL" id="MNCJ02000323">
    <property type="protein sequence ID" value="KAF5794789.1"/>
    <property type="molecule type" value="Genomic_DNA"/>
</dbReference>
<organism evidence="2 3">
    <name type="scientific">Helianthus annuus</name>
    <name type="common">Common sunflower</name>
    <dbReference type="NCBI Taxonomy" id="4232"/>
    <lineage>
        <taxon>Eukaryota</taxon>
        <taxon>Viridiplantae</taxon>
        <taxon>Streptophyta</taxon>
        <taxon>Embryophyta</taxon>
        <taxon>Tracheophyta</taxon>
        <taxon>Spermatophyta</taxon>
        <taxon>Magnoliopsida</taxon>
        <taxon>eudicotyledons</taxon>
        <taxon>Gunneridae</taxon>
        <taxon>Pentapetalae</taxon>
        <taxon>asterids</taxon>
        <taxon>campanulids</taxon>
        <taxon>Asterales</taxon>
        <taxon>Asteraceae</taxon>
        <taxon>Asteroideae</taxon>
        <taxon>Heliantheae alliance</taxon>
        <taxon>Heliantheae</taxon>
        <taxon>Helianthus</taxon>
    </lineage>
</organism>
<gene>
    <name evidence="2" type="ORF">HannXRQ_Chr08g0220041</name>
    <name evidence="1" type="ORF">HanXRQr2_Chr08g0332071</name>
</gene>
<dbReference type="Proteomes" id="UP000215914">
    <property type="component" value="Chromosome 8"/>
</dbReference>
<dbReference type="InParanoid" id="A0A251U499"/>
<accession>A0A251U499</accession>
<evidence type="ECO:0000313" key="1">
    <source>
        <dbReference type="EMBL" id="KAF5794789.1"/>
    </source>
</evidence>
<proteinExistence type="predicted"/>
<sequence length="137" mass="15889">MLSFVNSISGLDLDEVRISFRGSVKLDKGNQANQPRVWFKFILIRVRSDSGQLWLFGSSFQSRFESRVMFRYSSVFAAWSTRLLVPSRCESTWCVLARFRFAFKFGSGNHFTFVLLDFLQSYSCVIFKESSYATKVN</sequence>
<protein>
    <submittedName>
        <fullName evidence="2">Uncharacterized protein</fullName>
    </submittedName>
</protein>
<dbReference type="Gramene" id="mRNA:HanXRQr2_Chr08g0332071">
    <property type="protein sequence ID" value="mRNA:HanXRQr2_Chr08g0332071"/>
    <property type="gene ID" value="HanXRQr2_Chr08g0332071"/>
</dbReference>